<evidence type="ECO:0000256" key="2">
    <source>
        <dbReference type="ARBA" id="ARBA00022723"/>
    </source>
</evidence>
<feature type="domain" description="4Fe-4S ferredoxin-type" evidence="5">
    <location>
        <begin position="57"/>
        <end position="88"/>
    </location>
</feature>
<reference evidence="6 7" key="1">
    <citation type="submission" date="2020-08" db="EMBL/GenBank/DDBJ databases">
        <title>Genome public.</title>
        <authorList>
            <person name="Liu C."/>
            <person name="Sun Q."/>
        </authorList>
    </citation>
    <scope>NUCLEOTIDE SEQUENCE [LARGE SCALE GENOMIC DNA]</scope>
    <source>
        <strain evidence="6 7">NSJ-70</strain>
    </source>
</reference>
<evidence type="ECO:0000259" key="5">
    <source>
        <dbReference type="PROSITE" id="PS51379"/>
    </source>
</evidence>
<proteinExistence type="predicted"/>
<gene>
    <name evidence="6" type="ORF">H8S61_10400</name>
</gene>
<protein>
    <submittedName>
        <fullName evidence="6">4Fe-4S dicluster domain-containing protein</fullName>
    </submittedName>
</protein>
<keyword evidence="3" id="KW-0408">Iron</keyword>
<dbReference type="SUPFAM" id="SSF54862">
    <property type="entry name" value="4Fe-4S ferredoxins"/>
    <property type="match status" value="1"/>
</dbReference>
<keyword evidence="7" id="KW-1185">Reference proteome</keyword>
<dbReference type="PANTHER" id="PTHR43177:SF3">
    <property type="entry name" value="PROTEIN NRFC HOMOLOG"/>
    <property type="match status" value="1"/>
</dbReference>
<evidence type="ECO:0000313" key="7">
    <source>
        <dbReference type="Proteomes" id="UP000622448"/>
    </source>
</evidence>
<evidence type="ECO:0000256" key="3">
    <source>
        <dbReference type="ARBA" id="ARBA00023004"/>
    </source>
</evidence>
<dbReference type="Proteomes" id="UP000622448">
    <property type="component" value="Unassembled WGS sequence"/>
</dbReference>
<evidence type="ECO:0000256" key="1">
    <source>
        <dbReference type="ARBA" id="ARBA00022485"/>
    </source>
</evidence>
<accession>A0ABR7BSN6</accession>
<dbReference type="InterPro" id="IPR017900">
    <property type="entry name" value="4Fe4S_Fe_S_CS"/>
</dbReference>
<dbReference type="Gene3D" id="3.30.70.20">
    <property type="match status" value="2"/>
</dbReference>
<evidence type="ECO:0000256" key="4">
    <source>
        <dbReference type="ARBA" id="ARBA00023014"/>
    </source>
</evidence>
<keyword evidence="1" id="KW-0004">4Fe-4S</keyword>
<dbReference type="InterPro" id="IPR050954">
    <property type="entry name" value="ET_IronSulfur_Cluster-Binding"/>
</dbReference>
<dbReference type="RefSeq" id="WP_186938938.1">
    <property type="nucleotide sequence ID" value="NZ_JACOOA010000004.1"/>
</dbReference>
<dbReference type="PROSITE" id="PS00198">
    <property type="entry name" value="4FE4S_FER_1"/>
    <property type="match status" value="1"/>
</dbReference>
<dbReference type="CDD" id="cd10551">
    <property type="entry name" value="PsrB"/>
    <property type="match status" value="1"/>
</dbReference>
<evidence type="ECO:0000313" key="6">
    <source>
        <dbReference type="EMBL" id="MBC5584599.1"/>
    </source>
</evidence>
<sequence>MTKYGMVIDQRRCFGCNSCAMACKVENNLPDDVWWNRAKTVGGDSENTPAGTEPGELSMHFFTYACQHCDEPACVEVCPTGASVKREDGIVTVDYEACIGCKSCITACPYEGVRTYIDGDPSWFLEFPVGDVDAPVHKGNVVEKCTFCAHRVDRGERPACVDICRAHARFWGDLDDPESDVSKLLQEHEYEQLLTDYGTGPNVYLLKA</sequence>
<dbReference type="EMBL" id="JACOOA010000004">
    <property type="protein sequence ID" value="MBC5584599.1"/>
    <property type="molecule type" value="Genomic_DNA"/>
</dbReference>
<feature type="domain" description="4Fe-4S ferredoxin-type" evidence="5">
    <location>
        <begin position="4"/>
        <end position="33"/>
    </location>
</feature>
<feature type="domain" description="4Fe-4S ferredoxin-type" evidence="5">
    <location>
        <begin position="89"/>
        <end position="119"/>
    </location>
</feature>
<dbReference type="Pfam" id="PF12800">
    <property type="entry name" value="Fer4_4"/>
    <property type="match status" value="1"/>
</dbReference>
<organism evidence="6 7">
    <name type="scientific">Eggerthella hominis</name>
    <dbReference type="NCBI Taxonomy" id="2763043"/>
    <lineage>
        <taxon>Bacteria</taxon>
        <taxon>Bacillati</taxon>
        <taxon>Actinomycetota</taxon>
        <taxon>Coriobacteriia</taxon>
        <taxon>Eggerthellales</taxon>
        <taxon>Eggerthellaceae</taxon>
        <taxon>Eggerthella</taxon>
    </lineage>
</organism>
<keyword evidence="4" id="KW-0411">Iron-sulfur</keyword>
<comment type="caution">
    <text evidence="6">The sequence shown here is derived from an EMBL/GenBank/DDBJ whole genome shotgun (WGS) entry which is preliminary data.</text>
</comment>
<dbReference type="InterPro" id="IPR017896">
    <property type="entry name" value="4Fe4S_Fe-S-bd"/>
</dbReference>
<dbReference type="PROSITE" id="PS51379">
    <property type="entry name" value="4FE4S_FER_2"/>
    <property type="match status" value="3"/>
</dbReference>
<name>A0ABR7BSN6_9ACTN</name>
<keyword evidence="2" id="KW-0479">Metal-binding</keyword>
<dbReference type="Pfam" id="PF13247">
    <property type="entry name" value="Fer4_11"/>
    <property type="match status" value="2"/>
</dbReference>
<dbReference type="PANTHER" id="PTHR43177">
    <property type="entry name" value="PROTEIN NRFC"/>
    <property type="match status" value="1"/>
</dbReference>